<dbReference type="InterPro" id="IPR000944">
    <property type="entry name" value="Tscrpt_reg_Rrf2"/>
</dbReference>
<comment type="caution">
    <text evidence="1">The sequence shown here is derived from an EMBL/GenBank/DDBJ whole genome shotgun (WGS) entry which is preliminary data.</text>
</comment>
<protein>
    <submittedName>
        <fullName evidence="1">Rrf2 family transcriptional regulator</fullName>
    </submittedName>
</protein>
<dbReference type="GO" id="GO:0003700">
    <property type="term" value="F:DNA-binding transcription factor activity"/>
    <property type="evidence" value="ECO:0007669"/>
    <property type="project" value="TreeGrafter"/>
</dbReference>
<reference evidence="1 2" key="1">
    <citation type="submission" date="2017-03" db="EMBL/GenBank/DDBJ databases">
        <title>Lifting the veil on microbial sulfur biogeochemistry in mining wastewaters.</title>
        <authorList>
            <person name="Kantor R.S."/>
            <person name="Colenbrander Nelson T."/>
            <person name="Marshall S."/>
            <person name="Bennett D."/>
            <person name="Apte S."/>
            <person name="Camacho D."/>
            <person name="Thomas B.C."/>
            <person name="Warren L.A."/>
            <person name="Banfield J.F."/>
        </authorList>
    </citation>
    <scope>NUCLEOTIDE SEQUENCE [LARGE SCALE GENOMIC DNA]</scope>
    <source>
        <strain evidence="1">32-69-9</strain>
    </source>
</reference>
<dbReference type="PANTHER" id="PTHR33221">
    <property type="entry name" value="WINGED HELIX-TURN-HELIX TRANSCRIPTIONAL REGULATOR, RRF2 FAMILY"/>
    <property type="match status" value="1"/>
</dbReference>
<dbReference type="AlphaFoldDB" id="A0A258FEG5"/>
<dbReference type="GO" id="GO:0005829">
    <property type="term" value="C:cytosol"/>
    <property type="evidence" value="ECO:0007669"/>
    <property type="project" value="TreeGrafter"/>
</dbReference>
<dbReference type="Proteomes" id="UP000215595">
    <property type="component" value="Unassembled WGS sequence"/>
</dbReference>
<dbReference type="SUPFAM" id="SSF46785">
    <property type="entry name" value="Winged helix' DNA-binding domain"/>
    <property type="match status" value="1"/>
</dbReference>
<dbReference type="EMBL" id="NCEB01000041">
    <property type="protein sequence ID" value="OYX30607.1"/>
    <property type="molecule type" value="Genomic_DNA"/>
</dbReference>
<dbReference type="Gene3D" id="1.10.10.10">
    <property type="entry name" value="Winged helix-like DNA-binding domain superfamily/Winged helix DNA-binding domain"/>
    <property type="match status" value="1"/>
</dbReference>
<organism evidence="1 2">
    <name type="scientific">Brevundimonas subvibrioides</name>
    <dbReference type="NCBI Taxonomy" id="74313"/>
    <lineage>
        <taxon>Bacteria</taxon>
        <taxon>Pseudomonadati</taxon>
        <taxon>Pseudomonadota</taxon>
        <taxon>Alphaproteobacteria</taxon>
        <taxon>Caulobacterales</taxon>
        <taxon>Caulobacteraceae</taxon>
        <taxon>Brevundimonas</taxon>
    </lineage>
</organism>
<evidence type="ECO:0000313" key="1">
    <source>
        <dbReference type="EMBL" id="OYX30607.1"/>
    </source>
</evidence>
<dbReference type="PANTHER" id="PTHR33221:SF15">
    <property type="entry name" value="HTH-TYPE TRANSCRIPTIONAL REGULATOR YWGB-RELATED"/>
    <property type="match status" value="1"/>
</dbReference>
<gene>
    <name evidence="1" type="ORF">B7Z01_14045</name>
</gene>
<dbReference type="PROSITE" id="PS51197">
    <property type="entry name" value="HTH_RRF2_2"/>
    <property type="match status" value="1"/>
</dbReference>
<evidence type="ECO:0000313" key="2">
    <source>
        <dbReference type="Proteomes" id="UP000215595"/>
    </source>
</evidence>
<accession>A0A258FEG5</accession>
<name>A0A258FEG5_9CAUL</name>
<sequence>MSDSQRFPVAAHALAYLAHKGAYDPGHAAASAVLAASVPTNPVVIRRVTALLAKAGLIATRPGASGGSWLLRRPEDIRLDEVLKAVNGCAHLGSPPAGAKGCPIGEHIPRQVGKVLTLADQAASDALAKITIADLLADNAPALAGVVIHGSCSEAIRAAEAAPA</sequence>
<dbReference type="InterPro" id="IPR036388">
    <property type="entry name" value="WH-like_DNA-bd_sf"/>
</dbReference>
<dbReference type="Pfam" id="PF02082">
    <property type="entry name" value="Rrf2"/>
    <property type="match status" value="1"/>
</dbReference>
<proteinExistence type="predicted"/>
<dbReference type="InterPro" id="IPR036390">
    <property type="entry name" value="WH_DNA-bd_sf"/>
</dbReference>